<sequence>MIHTFADKETEKVYHQKFLKKLPQSIQKIASRKFMMIDVARDINDQYRICFTVQTPNYFYNEDYVLLF</sequence>
<reference evidence="1 2" key="1">
    <citation type="submission" date="2016-10" db="EMBL/GenBank/DDBJ databases">
        <title>WGS of isloates from the oral cavity of healthy individuals.</title>
        <authorList>
            <person name="Sharma S."/>
            <person name="Pal V.K."/>
            <person name="Patil P.B."/>
            <person name="Korpole S."/>
            <person name="Grover V."/>
        </authorList>
    </citation>
    <scope>NUCLEOTIDE SEQUENCE [LARGE SCALE GENOMIC DNA]</scope>
    <source>
        <strain evidence="1 2">DISK12</strain>
    </source>
</reference>
<protein>
    <submittedName>
        <fullName evidence="1">Uncharacterized protein</fullName>
    </submittedName>
</protein>
<accession>A0A2M9WN94</accession>
<evidence type="ECO:0000313" key="2">
    <source>
        <dbReference type="Proteomes" id="UP000231914"/>
    </source>
</evidence>
<dbReference type="EMBL" id="MKXG01000103">
    <property type="protein sequence ID" value="PJZ16873.1"/>
    <property type="molecule type" value="Genomic_DNA"/>
</dbReference>
<dbReference type="RefSeq" id="WP_100732807.1">
    <property type="nucleotide sequence ID" value="NZ_JASOID010000058.1"/>
</dbReference>
<dbReference type="Proteomes" id="UP000231914">
    <property type="component" value="Unassembled WGS sequence"/>
</dbReference>
<dbReference type="Gene3D" id="3.30.2310.20">
    <property type="entry name" value="RelE-like"/>
    <property type="match status" value="1"/>
</dbReference>
<proteinExistence type="predicted"/>
<evidence type="ECO:0000313" key="1">
    <source>
        <dbReference type="EMBL" id="PJZ16873.1"/>
    </source>
</evidence>
<dbReference type="InterPro" id="IPR035093">
    <property type="entry name" value="RelE/ParE_toxin_dom_sf"/>
</dbReference>
<dbReference type="AlphaFoldDB" id="A0A2M9WN94"/>
<gene>
    <name evidence="1" type="ORF">BHU41_00570</name>
</gene>
<organism evidence="1 2">
    <name type="scientific">Lactobacillus crispatus</name>
    <dbReference type="NCBI Taxonomy" id="47770"/>
    <lineage>
        <taxon>Bacteria</taxon>
        <taxon>Bacillati</taxon>
        <taxon>Bacillota</taxon>
        <taxon>Bacilli</taxon>
        <taxon>Lactobacillales</taxon>
        <taxon>Lactobacillaceae</taxon>
        <taxon>Lactobacillus</taxon>
    </lineage>
</organism>
<comment type="caution">
    <text evidence="1">The sequence shown here is derived from an EMBL/GenBank/DDBJ whole genome shotgun (WGS) entry which is preliminary data.</text>
</comment>
<name>A0A2M9WN94_9LACO</name>